<dbReference type="GeneID" id="106749139"/>
<sequence>MAGQRCLTSVASKNDPKNAASNFSILTTYGNKSVKLNIAKDVVIMYENSLLEKGKILEEEKQKLNELNDQVWSLEDLYCNQIWQFSREHDFSVIFKHYPFVTKSNRCKKQKNNSKDDAERCSKLVDLISEIDAIKAEIFDLNRGKNFKRDVEGALMNLKKLQLISEEAIELLRLINPPEPSYDAAATISMPIYDEMIPNDSDKITRHKNDLDCKNFKNKKARGNQKELLLRNKLRSKGDKLNIADNKKVIATSKNYSQLYLERSIVFSAKAGVTNVSTELTNDGKHKSFTPKERSDISIIFEKHREHTRHK</sequence>
<evidence type="ECO:0000256" key="1">
    <source>
        <dbReference type="SAM" id="Coils"/>
    </source>
</evidence>
<feature type="coiled-coil region" evidence="1">
    <location>
        <begin position="47"/>
        <end position="77"/>
    </location>
</feature>
<dbReference type="Proteomes" id="UP000515204">
    <property type="component" value="Unplaced"/>
</dbReference>
<dbReference type="AlphaFoldDB" id="A0A6P3XZ25"/>
<dbReference type="KEGG" id="dqu:106749139"/>
<accession>A0A6P3XZ25</accession>
<gene>
    <name evidence="3" type="primary">LOC106749139</name>
</gene>
<organism evidence="2 3">
    <name type="scientific">Dinoponera quadriceps</name>
    <name type="common">South American ant</name>
    <dbReference type="NCBI Taxonomy" id="609295"/>
    <lineage>
        <taxon>Eukaryota</taxon>
        <taxon>Metazoa</taxon>
        <taxon>Ecdysozoa</taxon>
        <taxon>Arthropoda</taxon>
        <taxon>Hexapoda</taxon>
        <taxon>Insecta</taxon>
        <taxon>Pterygota</taxon>
        <taxon>Neoptera</taxon>
        <taxon>Endopterygota</taxon>
        <taxon>Hymenoptera</taxon>
        <taxon>Apocrita</taxon>
        <taxon>Aculeata</taxon>
        <taxon>Formicoidea</taxon>
        <taxon>Formicidae</taxon>
        <taxon>Ponerinae</taxon>
        <taxon>Ponerini</taxon>
        <taxon>Dinoponera</taxon>
    </lineage>
</organism>
<reference evidence="3" key="1">
    <citation type="submission" date="2025-08" db="UniProtKB">
        <authorList>
            <consortium name="RefSeq"/>
        </authorList>
    </citation>
    <scope>IDENTIFICATION</scope>
</reference>
<keyword evidence="2" id="KW-1185">Reference proteome</keyword>
<evidence type="ECO:0000313" key="2">
    <source>
        <dbReference type="Proteomes" id="UP000515204"/>
    </source>
</evidence>
<dbReference type="RefSeq" id="XP_014483786.1">
    <property type="nucleotide sequence ID" value="XM_014628300.1"/>
</dbReference>
<proteinExistence type="predicted"/>
<name>A0A6P3XZ25_DINQU</name>
<protein>
    <submittedName>
        <fullName evidence="3">Uncharacterized protein LOC106749139</fullName>
    </submittedName>
</protein>
<keyword evidence="1" id="KW-0175">Coiled coil</keyword>
<evidence type="ECO:0000313" key="3">
    <source>
        <dbReference type="RefSeq" id="XP_014483786.1"/>
    </source>
</evidence>
<dbReference type="OrthoDB" id="7548326at2759"/>